<dbReference type="InterPro" id="IPR055900">
    <property type="entry name" value="DUF7477"/>
</dbReference>
<keyword evidence="6 7" id="KW-0067">ATP-binding</keyword>
<dbReference type="PROSITE" id="PS50011">
    <property type="entry name" value="PROTEIN_KINASE_DOM"/>
    <property type="match status" value="1"/>
</dbReference>
<feature type="domain" description="Protein kinase" evidence="9">
    <location>
        <begin position="166"/>
        <end position="445"/>
    </location>
</feature>
<reference evidence="10 11" key="1">
    <citation type="submission" date="2024-03" db="EMBL/GenBank/DDBJ databases">
        <title>Complete genome sequence of the green alga Chloropicon roscoffensis RCC1871.</title>
        <authorList>
            <person name="Lemieux C."/>
            <person name="Pombert J.-F."/>
            <person name="Otis C."/>
            <person name="Turmel M."/>
        </authorList>
    </citation>
    <scope>NUCLEOTIDE SEQUENCE [LARGE SCALE GENOMIC DNA]</scope>
    <source>
        <strain evidence="10 11">RCC1871</strain>
    </source>
</reference>
<name>A0AAX4P1K3_9CHLO</name>
<keyword evidence="3" id="KW-0808">Transferase</keyword>
<dbReference type="InterPro" id="IPR017441">
    <property type="entry name" value="Protein_kinase_ATP_BS"/>
</dbReference>
<accession>A0AAX4P1K3</accession>
<keyword evidence="11" id="KW-1185">Reference proteome</keyword>
<dbReference type="AlphaFoldDB" id="A0AAX4P1K3"/>
<evidence type="ECO:0000256" key="5">
    <source>
        <dbReference type="ARBA" id="ARBA00022777"/>
    </source>
</evidence>
<dbReference type="InterPro" id="IPR050235">
    <property type="entry name" value="CK1_Ser-Thr_kinase"/>
</dbReference>
<evidence type="ECO:0000256" key="7">
    <source>
        <dbReference type="PROSITE-ProRule" id="PRU10141"/>
    </source>
</evidence>
<feature type="region of interest" description="Disordered" evidence="8">
    <location>
        <begin position="1"/>
        <end position="162"/>
    </location>
</feature>
<dbReference type="Gene3D" id="1.10.510.10">
    <property type="entry name" value="Transferase(Phosphotransferase) domain 1"/>
    <property type="match status" value="1"/>
</dbReference>
<dbReference type="InterPro" id="IPR000719">
    <property type="entry name" value="Prot_kinase_dom"/>
</dbReference>
<keyword evidence="4 7" id="KW-0547">Nucleotide-binding</keyword>
<evidence type="ECO:0000259" key="9">
    <source>
        <dbReference type="PROSITE" id="PS50011"/>
    </source>
</evidence>
<dbReference type="PROSITE" id="PS00108">
    <property type="entry name" value="PROTEIN_KINASE_ST"/>
    <property type="match status" value="1"/>
</dbReference>
<feature type="compositionally biased region" description="Low complexity" evidence="8">
    <location>
        <begin position="99"/>
        <end position="112"/>
    </location>
</feature>
<dbReference type="SMART" id="SM00220">
    <property type="entry name" value="S_TKc"/>
    <property type="match status" value="1"/>
</dbReference>
<evidence type="ECO:0000313" key="10">
    <source>
        <dbReference type="EMBL" id="WZN60053.1"/>
    </source>
</evidence>
<evidence type="ECO:0000256" key="4">
    <source>
        <dbReference type="ARBA" id="ARBA00022741"/>
    </source>
</evidence>
<feature type="compositionally biased region" description="Basic and acidic residues" evidence="8">
    <location>
        <begin position="116"/>
        <end position="129"/>
    </location>
</feature>
<evidence type="ECO:0000256" key="3">
    <source>
        <dbReference type="ARBA" id="ARBA00022679"/>
    </source>
</evidence>
<evidence type="ECO:0000256" key="8">
    <source>
        <dbReference type="SAM" id="MobiDB-lite"/>
    </source>
</evidence>
<dbReference type="PANTHER" id="PTHR11909">
    <property type="entry name" value="CASEIN KINASE-RELATED"/>
    <property type="match status" value="1"/>
</dbReference>
<dbReference type="SUPFAM" id="SSF56112">
    <property type="entry name" value="Protein kinase-like (PK-like)"/>
    <property type="match status" value="1"/>
</dbReference>
<keyword evidence="10" id="KW-0723">Serine/threonine-protein kinase</keyword>
<organism evidence="10 11">
    <name type="scientific">Chloropicon roscoffensis</name>
    <dbReference type="NCBI Taxonomy" id="1461544"/>
    <lineage>
        <taxon>Eukaryota</taxon>
        <taxon>Viridiplantae</taxon>
        <taxon>Chlorophyta</taxon>
        <taxon>Chloropicophyceae</taxon>
        <taxon>Chloropicales</taxon>
        <taxon>Chloropicaceae</taxon>
        <taxon>Chloropicon</taxon>
    </lineage>
</organism>
<dbReference type="GO" id="GO:0004674">
    <property type="term" value="F:protein serine/threonine kinase activity"/>
    <property type="evidence" value="ECO:0007669"/>
    <property type="project" value="UniProtKB-KW"/>
</dbReference>
<keyword evidence="5 10" id="KW-0418">Kinase</keyword>
<dbReference type="InterPro" id="IPR008271">
    <property type="entry name" value="Ser/Thr_kinase_AS"/>
</dbReference>
<feature type="binding site" evidence="7">
    <location>
        <position position="204"/>
    </location>
    <ligand>
        <name>ATP</name>
        <dbReference type="ChEBI" id="CHEBI:30616"/>
    </ligand>
</feature>
<dbReference type="Pfam" id="PF00069">
    <property type="entry name" value="Pkinase"/>
    <property type="match status" value="1"/>
</dbReference>
<feature type="compositionally biased region" description="Low complexity" evidence="8">
    <location>
        <begin position="27"/>
        <end position="39"/>
    </location>
</feature>
<dbReference type="EMBL" id="CP151502">
    <property type="protein sequence ID" value="WZN60053.1"/>
    <property type="molecule type" value="Genomic_DNA"/>
</dbReference>
<feature type="compositionally biased region" description="Polar residues" evidence="8">
    <location>
        <begin position="130"/>
        <end position="143"/>
    </location>
</feature>
<proteinExistence type="inferred from homology"/>
<comment type="similarity">
    <text evidence="1">Belongs to the protein kinase superfamily. CK1 Ser/Thr protein kinase family. Casein kinase I subfamily.</text>
</comment>
<dbReference type="GO" id="GO:0005524">
    <property type="term" value="F:ATP binding"/>
    <property type="evidence" value="ECO:0007669"/>
    <property type="project" value="UniProtKB-UniRule"/>
</dbReference>
<dbReference type="CDD" id="cd14016">
    <property type="entry name" value="STKc_CK1"/>
    <property type="match status" value="1"/>
</dbReference>
<dbReference type="EC" id="2.7.11.1" evidence="2"/>
<evidence type="ECO:0000313" key="11">
    <source>
        <dbReference type="Proteomes" id="UP001472866"/>
    </source>
</evidence>
<gene>
    <name evidence="10" type="ORF">HKI87_02g15810</name>
</gene>
<dbReference type="Proteomes" id="UP001472866">
    <property type="component" value="Chromosome 02"/>
</dbReference>
<protein>
    <recommendedName>
        <fullName evidence="2">non-specific serine/threonine protein kinase</fullName>
        <ecNumber evidence="2">2.7.11.1</ecNumber>
    </recommendedName>
</protein>
<dbReference type="InterPro" id="IPR011009">
    <property type="entry name" value="Kinase-like_dom_sf"/>
</dbReference>
<evidence type="ECO:0000256" key="6">
    <source>
        <dbReference type="ARBA" id="ARBA00022840"/>
    </source>
</evidence>
<evidence type="ECO:0000256" key="1">
    <source>
        <dbReference type="ARBA" id="ARBA00005926"/>
    </source>
</evidence>
<evidence type="ECO:0000256" key="2">
    <source>
        <dbReference type="ARBA" id="ARBA00012513"/>
    </source>
</evidence>
<dbReference type="PROSITE" id="PS00107">
    <property type="entry name" value="PROTEIN_KINASE_ATP"/>
    <property type="match status" value="1"/>
</dbReference>
<sequence length="731" mass="81089">MANLRSGRSKGEGEGAGGSRRPRRQAAKAASAKLKSPAQTQTESPRGDGGKTTPAVADAGKNSNWTANAPKARKTVASAGKRATPGAGGSGKKRGGYAGKKPAAKPAAGKAANNTKLDRKDTESRDRRNQQNNQFLNKPTNNHGGEEEGSTAPVPDRAQVGGSPTYLVEKKLGKGGFGQVYTGRKVNGNEAVIDGPGAYKVALKFEHRSSKGCGYGPPYEWSVYSALSGCYGIPRVSYKGRQGDYYIMVMDLLGPSLWDVWNTQNQVMSQEMVACIAFESLVILENLHSKGYVHGDVKPENFLMGPPGTPNSNKLYLVDLGLATRWRDTVCNMHIEYDQRPDVFRGTVRYASVHAHLGRNASRRDDLESLAYTLMFLLKGKLPWQGYQGDNKGFLVCKKKMATSADQMCKYSPPSFKQFTEYVMNLKYDEDPKYSWMISLFEPLCGSALARPIKISDSAVAKVGQKRTRDMIGDTEEEEGAPKKKVRIGIPALQWITVYNAHRPMKQRYHYNVTSIRVSQHVEKGNEDGLFISSIACYQELWALIMDAGTGYTQQLYQLSTNFLPKDWIMERWEEGYYITSITGSCVGRSFVVMSKGTPYTQQSYKVSDSFPFKWINKKWKEGFYVTCMGTSNTRWAVVMSRNAGFVDQVVELDFQYPSEGIHRRWDSGFRITSCGATPDQAAFVLSIPRKRPMDETQETLRTSAFPSAHVKEKWGKNLYIAGVAFGRTVS</sequence>
<dbReference type="Pfam" id="PF24289">
    <property type="entry name" value="DUF7477"/>
    <property type="match status" value="1"/>
</dbReference>